<gene>
    <name evidence="2" type="ORF">V6N12_059517</name>
</gene>
<keyword evidence="3" id="KW-1185">Reference proteome</keyword>
<proteinExistence type="predicted"/>
<dbReference type="Proteomes" id="UP001472677">
    <property type="component" value="Unassembled WGS sequence"/>
</dbReference>
<dbReference type="EMBL" id="JBBPBM010000010">
    <property type="protein sequence ID" value="KAK8565973.1"/>
    <property type="molecule type" value="Genomic_DNA"/>
</dbReference>
<evidence type="ECO:0000256" key="1">
    <source>
        <dbReference type="SAM" id="MobiDB-lite"/>
    </source>
</evidence>
<dbReference type="PANTHER" id="PTHR35486">
    <property type="entry name" value="EXPRESSED PROTEIN"/>
    <property type="match status" value="1"/>
</dbReference>
<reference evidence="2 3" key="1">
    <citation type="journal article" date="2024" name="G3 (Bethesda)">
        <title>Genome assembly of Hibiscus sabdariffa L. provides insights into metabolisms of medicinal natural products.</title>
        <authorList>
            <person name="Kim T."/>
        </authorList>
    </citation>
    <scope>NUCLEOTIDE SEQUENCE [LARGE SCALE GENOMIC DNA]</scope>
    <source>
        <strain evidence="2">TK-2024</strain>
        <tissue evidence="2">Old leaves</tissue>
    </source>
</reference>
<accession>A0ABR2EVC0</accession>
<comment type="caution">
    <text evidence="2">The sequence shown here is derived from an EMBL/GenBank/DDBJ whole genome shotgun (WGS) entry which is preliminary data.</text>
</comment>
<feature type="compositionally biased region" description="Low complexity" evidence="1">
    <location>
        <begin position="140"/>
        <end position="150"/>
    </location>
</feature>
<protein>
    <submittedName>
        <fullName evidence="2">Uncharacterized protein</fullName>
    </submittedName>
</protein>
<evidence type="ECO:0000313" key="2">
    <source>
        <dbReference type="EMBL" id="KAK8565973.1"/>
    </source>
</evidence>
<evidence type="ECO:0000313" key="3">
    <source>
        <dbReference type="Proteomes" id="UP001472677"/>
    </source>
</evidence>
<feature type="region of interest" description="Disordered" evidence="1">
    <location>
        <begin position="122"/>
        <end position="150"/>
    </location>
</feature>
<sequence length="295" mass="32615">MRCKRHLTDLSSGVGVCATCLRERLLAVIASQTRLDRAAVLAEDRRKHEPPSLIFPRSVSPYVDRRESDGDGATWIRHQRFYSTPQAGPNTTTTAGFDGASVAFKKKHKFSLLSNLFGTRSEKLSSGPSVHNHRESCDEPSSSSSSSSPSWFSAIFTPGRKNQQFSRTSRADHFSQFGHRDRRSCVDRGMSPAVEVNPEDECDVSPPGISPEVSLGWKRTPRRAASRGRSKSGMAFCLSPLVRASPNRQWNQRSGLGPDMSEGRPGMKPQLGSAARFCANRSKKIADFGRVNYKR</sequence>
<feature type="region of interest" description="Disordered" evidence="1">
    <location>
        <begin position="248"/>
        <end position="271"/>
    </location>
</feature>
<organism evidence="2 3">
    <name type="scientific">Hibiscus sabdariffa</name>
    <name type="common">roselle</name>
    <dbReference type="NCBI Taxonomy" id="183260"/>
    <lineage>
        <taxon>Eukaryota</taxon>
        <taxon>Viridiplantae</taxon>
        <taxon>Streptophyta</taxon>
        <taxon>Embryophyta</taxon>
        <taxon>Tracheophyta</taxon>
        <taxon>Spermatophyta</taxon>
        <taxon>Magnoliopsida</taxon>
        <taxon>eudicotyledons</taxon>
        <taxon>Gunneridae</taxon>
        <taxon>Pentapetalae</taxon>
        <taxon>rosids</taxon>
        <taxon>malvids</taxon>
        <taxon>Malvales</taxon>
        <taxon>Malvaceae</taxon>
        <taxon>Malvoideae</taxon>
        <taxon>Hibiscus</taxon>
    </lineage>
</organism>
<dbReference type="PANTHER" id="PTHR35486:SF1">
    <property type="entry name" value="OS02G0689500 PROTEIN"/>
    <property type="match status" value="1"/>
</dbReference>
<name>A0ABR2EVC0_9ROSI</name>